<dbReference type="AlphaFoldDB" id="A0AAX7UFJ2"/>
<sequence length="123" mass="14012">MCPTLSISRWIFLLCLPVVISLLFSFHAAHSSAQSLGLPCCHKVITQEVKTIQSCFEQKPRYHLNTTLNFPYKIEKLLVWAALTRTCRRAGVTMHTRLATVTNCIPGWWRWSSTMELGTNSTD</sequence>
<feature type="signal peptide" evidence="1">
    <location>
        <begin position="1"/>
        <end position="21"/>
    </location>
</feature>
<reference evidence="2" key="3">
    <citation type="submission" date="2025-08" db="UniProtKB">
        <authorList>
            <consortium name="Ensembl"/>
        </authorList>
    </citation>
    <scope>IDENTIFICATION</scope>
</reference>
<reference evidence="2" key="4">
    <citation type="submission" date="2025-09" db="UniProtKB">
        <authorList>
            <consortium name="Ensembl"/>
        </authorList>
    </citation>
    <scope>IDENTIFICATION</scope>
</reference>
<accession>A0AAX7UFJ2</accession>
<reference evidence="3" key="2">
    <citation type="submission" date="2023-03" db="EMBL/GenBank/DDBJ databases">
        <authorList>
            <consortium name="Wellcome Sanger Institute Data Sharing"/>
        </authorList>
    </citation>
    <scope>NUCLEOTIDE SEQUENCE [LARGE SCALE GENOMIC DNA]</scope>
</reference>
<feature type="chain" id="PRO_5044318293" description="Chemokine interleukin-8-like domain-containing protein" evidence="1">
    <location>
        <begin position="22"/>
        <end position="123"/>
    </location>
</feature>
<evidence type="ECO:0000256" key="1">
    <source>
        <dbReference type="SAM" id="SignalP"/>
    </source>
</evidence>
<protein>
    <recommendedName>
        <fullName evidence="4">Chemokine interleukin-8-like domain-containing protein</fullName>
    </recommendedName>
</protein>
<reference evidence="2 3" key="1">
    <citation type="submission" date="2018-05" db="EMBL/GenBank/DDBJ databases">
        <authorList>
            <person name="Datahose"/>
        </authorList>
    </citation>
    <scope>NUCLEOTIDE SEQUENCE</scope>
</reference>
<name>A0AAX7UFJ2_ASTCA</name>
<evidence type="ECO:0000313" key="3">
    <source>
        <dbReference type="Proteomes" id="UP000265100"/>
    </source>
</evidence>
<keyword evidence="3" id="KW-1185">Reference proteome</keyword>
<keyword evidence="1" id="KW-0732">Signal</keyword>
<evidence type="ECO:0000313" key="2">
    <source>
        <dbReference type="Ensembl" id="ENSACLP00000068643.1"/>
    </source>
</evidence>
<organism evidence="2 3">
    <name type="scientific">Astatotilapia calliptera</name>
    <name type="common">Eastern happy</name>
    <name type="synonym">Chromis callipterus</name>
    <dbReference type="NCBI Taxonomy" id="8154"/>
    <lineage>
        <taxon>Eukaryota</taxon>
        <taxon>Metazoa</taxon>
        <taxon>Chordata</taxon>
        <taxon>Craniata</taxon>
        <taxon>Vertebrata</taxon>
        <taxon>Euteleostomi</taxon>
        <taxon>Actinopterygii</taxon>
        <taxon>Neopterygii</taxon>
        <taxon>Teleostei</taxon>
        <taxon>Neoteleostei</taxon>
        <taxon>Acanthomorphata</taxon>
        <taxon>Ovalentaria</taxon>
        <taxon>Cichlomorphae</taxon>
        <taxon>Cichliformes</taxon>
        <taxon>Cichlidae</taxon>
        <taxon>African cichlids</taxon>
        <taxon>Pseudocrenilabrinae</taxon>
        <taxon>Haplochromini</taxon>
        <taxon>Astatotilapia</taxon>
    </lineage>
</organism>
<dbReference type="Ensembl" id="ENSACLT00000068716.1">
    <property type="protein sequence ID" value="ENSACLP00000068643.1"/>
    <property type="gene ID" value="ENSACLG00000035939.1"/>
</dbReference>
<proteinExistence type="predicted"/>
<dbReference type="Proteomes" id="UP000265100">
    <property type="component" value="Chromosome 9"/>
</dbReference>
<evidence type="ECO:0008006" key="4">
    <source>
        <dbReference type="Google" id="ProtNLM"/>
    </source>
</evidence>